<gene>
    <name evidence="2" type="ORF">ERS132531_00584</name>
</gene>
<reference evidence="2 3" key="1">
    <citation type="submission" date="2016-02" db="EMBL/GenBank/DDBJ databases">
        <authorList>
            <consortium name="Pathogen Informatics"/>
        </authorList>
    </citation>
    <scope>NUCLEOTIDE SEQUENCE [LARGE SCALE GENOMIC DNA]</scope>
    <source>
        <strain evidence="2 3">SS993</strain>
    </source>
</reference>
<accession>A0A0Z8UVB9</accession>
<evidence type="ECO:0000313" key="3">
    <source>
        <dbReference type="Proteomes" id="UP000074903"/>
    </source>
</evidence>
<keyword evidence="1" id="KW-0812">Transmembrane</keyword>
<feature type="transmembrane region" description="Helical" evidence="1">
    <location>
        <begin position="33"/>
        <end position="52"/>
    </location>
</feature>
<dbReference type="Proteomes" id="UP000074903">
    <property type="component" value="Unassembled WGS sequence"/>
</dbReference>
<organism evidence="2 3">
    <name type="scientific">Streptococcus suis</name>
    <dbReference type="NCBI Taxonomy" id="1307"/>
    <lineage>
        <taxon>Bacteria</taxon>
        <taxon>Bacillati</taxon>
        <taxon>Bacillota</taxon>
        <taxon>Bacilli</taxon>
        <taxon>Lactobacillales</taxon>
        <taxon>Streptococcaceae</taxon>
        <taxon>Streptococcus</taxon>
    </lineage>
</organism>
<keyword evidence="1" id="KW-1133">Transmembrane helix</keyword>
<sequence>MKHKKFIAVLIPVFLWLVFKVCANLSDDSMKDYFNMLSVFNPGLIIAFAIFTNKEENK</sequence>
<evidence type="ECO:0000313" key="2">
    <source>
        <dbReference type="EMBL" id="CYX44524.1"/>
    </source>
</evidence>
<dbReference type="AlphaFoldDB" id="A0A0Z8UVB9"/>
<protein>
    <submittedName>
        <fullName evidence="2">Uncharacterized protein</fullName>
    </submittedName>
</protein>
<evidence type="ECO:0000256" key="1">
    <source>
        <dbReference type="SAM" id="Phobius"/>
    </source>
</evidence>
<keyword evidence="1" id="KW-0472">Membrane</keyword>
<proteinExistence type="predicted"/>
<dbReference type="EMBL" id="FILX01000005">
    <property type="protein sequence ID" value="CYX44524.1"/>
    <property type="molecule type" value="Genomic_DNA"/>
</dbReference>
<dbReference type="RefSeq" id="WP_153603338.1">
    <property type="nucleotide sequence ID" value="NZ_CEHB01000269.1"/>
</dbReference>
<name>A0A0Z8UVB9_STRSU</name>